<proteinExistence type="predicted"/>
<name>A0A0G0XEF4_9BACT</name>
<protein>
    <recommendedName>
        <fullName evidence="4">Glycosyltransferase RgtA/B/C/D-like domain-containing protein</fullName>
    </recommendedName>
</protein>
<gene>
    <name evidence="2" type="ORF">UU34_C0021G0001</name>
</gene>
<feature type="transmembrane region" description="Helical" evidence="1">
    <location>
        <begin position="81"/>
        <end position="100"/>
    </location>
</feature>
<evidence type="ECO:0000256" key="1">
    <source>
        <dbReference type="SAM" id="Phobius"/>
    </source>
</evidence>
<reference evidence="2 3" key="1">
    <citation type="journal article" date="2015" name="Nature">
        <title>rRNA introns, odd ribosomes, and small enigmatic genomes across a large radiation of phyla.</title>
        <authorList>
            <person name="Brown C.T."/>
            <person name="Hug L.A."/>
            <person name="Thomas B.C."/>
            <person name="Sharon I."/>
            <person name="Castelle C.J."/>
            <person name="Singh A."/>
            <person name="Wilkins M.J."/>
            <person name="Williams K.H."/>
            <person name="Banfield J.F."/>
        </authorList>
    </citation>
    <scope>NUCLEOTIDE SEQUENCE [LARGE SCALE GENOMIC DNA]</scope>
</reference>
<accession>A0A0G0XEF4</accession>
<comment type="caution">
    <text evidence="2">The sequence shown here is derived from an EMBL/GenBank/DDBJ whole genome shotgun (WGS) entry which is preliminary data.</text>
</comment>
<dbReference type="AlphaFoldDB" id="A0A0G0XEF4"/>
<dbReference type="EMBL" id="LCAG01000021">
    <property type="protein sequence ID" value="KKR86107.1"/>
    <property type="molecule type" value="Genomic_DNA"/>
</dbReference>
<evidence type="ECO:0000313" key="3">
    <source>
        <dbReference type="Proteomes" id="UP000034854"/>
    </source>
</evidence>
<evidence type="ECO:0000313" key="2">
    <source>
        <dbReference type="EMBL" id="KKR86107.1"/>
    </source>
</evidence>
<organism evidence="2 3">
    <name type="scientific">Candidatus Curtissbacteria bacterium GW2011_GWA1_41_11</name>
    <dbReference type="NCBI Taxonomy" id="1618409"/>
    <lineage>
        <taxon>Bacteria</taxon>
        <taxon>Candidatus Curtissiibacteriota</taxon>
    </lineage>
</organism>
<keyword evidence="1" id="KW-1133">Transmembrane helix</keyword>
<feature type="transmembrane region" description="Helical" evidence="1">
    <location>
        <begin position="135"/>
        <end position="154"/>
    </location>
</feature>
<feature type="transmembrane region" description="Helical" evidence="1">
    <location>
        <begin position="34"/>
        <end position="53"/>
    </location>
</feature>
<keyword evidence="1" id="KW-0812">Transmembrane</keyword>
<evidence type="ECO:0008006" key="4">
    <source>
        <dbReference type="Google" id="ProtNLM"/>
    </source>
</evidence>
<feature type="transmembrane region" description="Helical" evidence="1">
    <location>
        <begin position="112"/>
        <end position="129"/>
    </location>
</feature>
<sequence length="324" mass="36700">VGSLYKQVGALEAAALGIFLFLESRTFFDFVKKGFILTIGFLIPYTVAVLYFAPKNLLNDYIFAAYTYYQIYLDESPQYQIFINISKILPIVAAVGYGIWQKYKLKKVGVTHLLFLWAAFSLLGSYFSGRTYGHYLVQAVPAVSLLIASISLPVKLNKARIVFAVAFFVPLLILTRLLFSDFLTGGPINQIRYWQNFIAFAYSDKGLSDYNDFFDRNVNTIMALADSIEKSGSRGKTIYIWGDFPWLYAVVDAWNPSRYVTSFHVFGVPDGPKEVTSDLNANLPELIIKPEHSIGYFKELEMLVATRYTLIAKVETAEVFRLSQ</sequence>
<feature type="non-terminal residue" evidence="2">
    <location>
        <position position="1"/>
    </location>
</feature>
<feature type="transmembrane region" description="Helical" evidence="1">
    <location>
        <begin position="161"/>
        <end position="179"/>
    </location>
</feature>
<keyword evidence="1" id="KW-0472">Membrane</keyword>
<dbReference type="Proteomes" id="UP000034854">
    <property type="component" value="Unassembled WGS sequence"/>
</dbReference>